<feature type="domain" description="AAA+ ATPase" evidence="6">
    <location>
        <begin position="91"/>
        <end position="273"/>
    </location>
</feature>
<dbReference type="GO" id="GO:0005795">
    <property type="term" value="C:Golgi stack"/>
    <property type="evidence" value="ECO:0007669"/>
    <property type="project" value="TreeGrafter"/>
</dbReference>
<keyword evidence="4" id="KW-0963">Cytoplasm</keyword>
<dbReference type="GO" id="GO:0005524">
    <property type="term" value="F:ATP binding"/>
    <property type="evidence" value="ECO:0007669"/>
    <property type="project" value="UniProtKB-UniRule"/>
</dbReference>
<name>A0A835YZG3_9STRA</name>
<dbReference type="Proteomes" id="UP000664859">
    <property type="component" value="Unassembled WGS sequence"/>
</dbReference>
<feature type="region of interest" description="Disordered" evidence="5">
    <location>
        <begin position="382"/>
        <end position="419"/>
    </location>
</feature>
<keyword evidence="3 4" id="KW-0067">ATP-binding</keyword>
<dbReference type="InterPro" id="IPR039812">
    <property type="entry name" value="Vesicle-fus_ATPase"/>
</dbReference>
<dbReference type="EC" id="3.6.4.6" evidence="4"/>
<accession>A0A835YZG3</accession>
<dbReference type="Gene3D" id="1.10.8.60">
    <property type="match status" value="1"/>
</dbReference>
<comment type="subcellular location">
    <subcellularLocation>
        <location evidence="4">Cytoplasm</location>
    </subcellularLocation>
</comment>
<dbReference type="SMART" id="SM00382">
    <property type="entry name" value="AAA"/>
    <property type="match status" value="1"/>
</dbReference>
<evidence type="ECO:0000256" key="2">
    <source>
        <dbReference type="ARBA" id="ARBA00022741"/>
    </source>
</evidence>
<keyword evidence="4 7" id="KW-0378">Hydrolase</keyword>
<protein>
    <recommendedName>
        <fullName evidence="4">Vesicle-fusing ATPase</fullName>
        <ecNumber evidence="4">3.6.4.6</ecNumber>
    </recommendedName>
</protein>
<reference evidence="7" key="1">
    <citation type="submission" date="2021-02" db="EMBL/GenBank/DDBJ databases">
        <title>First Annotated Genome of the Yellow-green Alga Tribonema minus.</title>
        <authorList>
            <person name="Mahan K.M."/>
        </authorList>
    </citation>
    <scope>NUCLEOTIDE SEQUENCE</scope>
    <source>
        <strain evidence="7">UTEX B ZZ1240</strain>
    </source>
</reference>
<comment type="function">
    <text evidence="4">Required for vesicle-mediated transport. Catalyzes the fusion of transport vesicles within the Golgi cisternae. Is also required for transport from the endoplasmic reticulum to the Golgi stack. Seems to function as a fusion protein required for the delivery of cargo proteins to all compartments of the Golgi stack independent of vesicle origin.</text>
</comment>
<dbReference type="Pfam" id="PF00004">
    <property type="entry name" value="AAA"/>
    <property type="match status" value="1"/>
</dbReference>
<dbReference type="PANTHER" id="PTHR23078">
    <property type="entry name" value="VESICULAR-FUSION PROTEIN NSF"/>
    <property type="match status" value="1"/>
</dbReference>
<keyword evidence="4" id="KW-0653">Protein transport</keyword>
<dbReference type="GO" id="GO:0006891">
    <property type="term" value="P:intra-Golgi vesicle-mediated transport"/>
    <property type="evidence" value="ECO:0007669"/>
    <property type="project" value="TreeGrafter"/>
</dbReference>
<dbReference type="OrthoDB" id="9982946at2759"/>
<dbReference type="Pfam" id="PF17862">
    <property type="entry name" value="AAA_lid_3"/>
    <property type="match status" value="1"/>
</dbReference>
<evidence type="ECO:0000256" key="4">
    <source>
        <dbReference type="RuleBase" id="RU367045"/>
    </source>
</evidence>
<keyword evidence="8" id="KW-1185">Reference proteome</keyword>
<evidence type="ECO:0000259" key="6">
    <source>
        <dbReference type="SMART" id="SM00382"/>
    </source>
</evidence>
<dbReference type="InterPro" id="IPR003593">
    <property type="entry name" value="AAA+_ATPase"/>
</dbReference>
<proteinExistence type="inferred from homology"/>
<evidence type="ECO:0000313" key="7">
    <source>
        <dbReference type="EMBL" id="KAG5179418.1"/>
    </source>
</evidence>
<dbReference type="FunFam" id="3.40.50.300:FF:000154">
    <property type="entry name" value="Vesicle-fusing ATPase 1"/>
    <property type="match status" value="1"/>
</dbReference>
<keyword evidence="2 4" id="KW-0547">Nucleotide-binding</keyword>
<dbReference type="GO" id="GO:0046872">
    <property type="term" value="F:metal ion binding"/>
    <property type="evidence" value="ECO:0007669"/>
    <property type="project" value="UniProtKB-UniRule"/>
</dbReference>
<dbReference type="GO" id="GO:0035494">
    <property type="term" value="P:SNARE complex disassembly"/>
    <property type="evidence" value="ECO:0007669"/>
    <property type="project" value="InterPro"/>
</dbReference>
<keyword evidence="4" id="KW-0931">ER-Golgi transport</keyword>
<dbReference type="InterPro" id="IPR027417">
    <property type="entry name" value="P-loop_NTPase"/>
</dbReference>
<evidence type="ECO:0000256" key="3">
    <source>
        <dbReference type="ARBA" id="ARBA00022840"/>
    </source>
</evidence>
<dbReference type="GO" id="GO:0016887">
    <property type="term" value="F:ATP hydrolysis activity"/>
    <property type="evidence" value="ECO:0007669"/>
    <property type="project" value="InterPro"/>
</dbReference>
<evidence type="ECO:0000256" key="5">
    <source>
        <dbReference type="SAM" id="MobiDB-lite"/>
    </source>
</evidence>
<dbReference type="InterPro" id="IPR041569">
    <property type="entry name" value="AAA_lid_3"/>
</dbReference>
<comment type="catalytic activity">
    <reaction evidence="4">
        <text>ATP + H2O = ADP + phosphate + H(+)</text>
        <dbReference type="Rhea" id="RHEA:13065"/>
        <dbReference type="ChEBI" id="CHEBI:15377"/>
        <dbReference type="ChEBI" id="CHEBI:15378"/>
        <dbReference type="ChEBI" id="CHEBI:30616"/>
        <dbReference type="ChEBI" id="CHEBI:43474"/>
        <dbReference type="ChEBI" id="CHEBI:456216"/>
        <dbReference type="EC" id="3.6.4.6"/>
    </reaction>
</comment>
<sequence length="419" mass="44463">MPGEPGDEDPERALAKAATFHAAAVEAVKGTANGEAGDGQQQSDQRRRVARLDSEALQVGGLDHVVEAIRRRVWLPLCAPQPLLDDLGIAPVIGLLLHGPPGCGKSLLARRLSALLSPRPPSFVSGPEIMDRFVGSSERHKRCRSLPPTSASQSRTFCALLHCRTNAQANIRSLFKYPPRPLGGTPYPDDALHVIVLDEFDAIAGSRSDRGGGDAGERVRDSVVNQLLACMDGVQELDARTLLIGLTNRRDLIDRALLRPGRFEVHIEVSHPDARGRADILRIHCQRMFAAGRLDIPATAEAEFTAFLQGLAERTEGFSGAELAGMARAAAAYALDSLSTLALTDPCAPLLAAARRRAALGRYWDVDAARVTADDFERGLQDVMPTTTLGGSGGGSSSSSAEDTPLSKARAGAGPAAVQ</sequence>
<comment type="cofactor">
    <cofactor evidence="4">
        <name>Mg(2+)</name>
        <dbReference type="ChEBI" id="CHEBI:18420"/>
    </cofactor>
    <text evidence="4">Binds 1 Mg(2+) ion per subunit.</text>
</comment>
<dbReference type="InterPro" id="IPR003959">
    <property type="entry name" value="ATPase_AAA_core"/>
</dbReference>
<keyword evidence="4" id="KW-0460">Magnesium</keyword>
<comment type="similarity">
    <text evidence="1 4">Belongs to the AAA ATPase family.</text>
</comment>
<dbReference type="AlphaFoldDB" id="A0A835YZG3"/>
<dbReference type="GO" id="GO:0043001">
    <property type="term" value="P:Golgi to plasma membrane protein transport"/>
    <property type="evidence" value="ECO:0007669"/>
    <property type="project" value="TreeGrafter"/>
</dbReference>
<gene>
    <name evidence="7" type="ORF">JKP88DRAFT_264284</name>
</gene>
<keyword evidence="4" id="KW-0479">Metal-binding</keyword>
<evidence type="ECO:0000313" key="8">
    <source>
        <dbReference type="Proteomes" id="UP000664859"/>
    </source>
</evidence>
<evidence type="ECO:0000256" key="1">
    <source>
        <dbReference type="ARBA" id="ARBA00006914"/>
    </source>
</evidence>
<organism evidence="7 8">
    <name type="scientific">Tribonema minus</name>
    <dbReference type="NCBI Taxonomy" id="303371"/>
    <lineage>
        <taxon>Eukaryota</taxon>
        <taxon>Sar</taxon>
        <taxon>Stramenopiles</taxon>
        <taxon>Ochrophyta</taxon>
        <taxon>PX clade</taxon>
        <taxon>Xanthophyceae</taxon>
        <taxon>Tribonematales</taxon>
        <taxon>Tribonemataceae</taxon>
        <taxon>Tribonema</taxon>
    </lineage>
</organism>
<keyword evidence="4" id="KW-0813">Transport</keyword>
<dbReference type="EMBL" id="JAFCMP010000468">
    <property type="protein sequence ID" value="KAG5179418.1"/>
    <property type="molecule type" value="Genomic_DNA"/>
</dbReference>
<comment type="caution">
    <text evidence="7">The sequence shown here is derived from an EMBL/GenBank/DDBJ whole genome shotgun (WGS) entry which is preliminary data.</text>
</comment>
<dbReference type="PANTHER" id="PTHR23078:SF3">
    <property type="entry name" value="VESICLE-FUSING ATPASE"/>
    <property type="match status" value="1"/>
</dbReference>
<dbReference type="SUPFAM" id="SSF52540">
    <property type="entry name" value="P-loop containing nucleoside triphosphate hydrolases"/>
    <property type="match status" value="1"/>
</dbReference>
<dbReference type="Gene3D" id="3.40.50.300">
    <property type="entry name" value="P-loop containing nucleotide triphosphate hydrolases"/>
    <property type="match status" value="1"/>
</dbReference>